<feature type="transmembrane region" description="Helical" evidence="6">
    <location>
        <begin position="32"/>
        <end position="51"/>
    </location>
</feature>
<dbReference type="InterPro" id="IPR007300">
    <property type="entry name" value="CidB/LrgB"/>
</dbReference>
<reference evidence="8" key="1">
    <citation type="submission" date="2016-10" db="EMBL/GenBank/DDBJ databases">
        <authorList>
            <person name="Varghese N."/>
            <person name="Submissions S."/>
        </authorList>
    </citation>
    <scope>NUCLEOTIDE SEQUENCE [LARGE SCALE GENOMIC DNA]</scope>
    <source>
        <strain evidence="8">CGMCC 1.3703</strain>
    </source>
</reference>
<feature type="transmembrane region" description="Helical" evidence="6">
    <location>
        <begin position="63"/>
        <end position="82"/>
    </location>
</feature>
<dbReference type="Pfam" id="PF04172">
    <property type="entry name" value="LrgB"/>
    <property type="match status" value="1"/>
</dbReference>
<feature type="transmembrane region" description="Helical" evidence="6">
    <location>
        <begin position="6"/>
        <end position="25"/>
    </location>
</feature>
<keyword evidence="5 6" id="KW-0472">Membrane</keyword>
<feature type="transmembrane region" description="Helical" evidence="6">
    <location>
        <begin position="205"/>
        <end position="228"/>
    </location>
</feature>
<protein>
    <submittedName>
        <fullName evidence="7">TIGR00659 family protein</fullName>
    </submittedName>
</protein>
<dbReference type="EMBL" id="FNIZ01000001">
    <property type="protein sequence ID" value="SDN82790.1"/>
    <property type="molecule type" value="Genomic_DNA"/>
</dbReference>
<dbReference type="Proteomes" id="UP000198860">
    <property type="component" value="Unassembled WGS sequence"/>
</dbReference>
<name>A0A1H0EKC8_HALAD</name>
<gene>
    <name evidence="7" type="ORF">SAMN05421677_101221</name>
</gene>
<comment type="subcellular location">
    <subcellularLocation>
        <location evidence="1">Cell membrane</location>
        <topology evidence="1">Multi-pass membrane protein</topology>
    </subcellularLocation>
</comment>
<evidence type="ECO:0000256" key="1">
    <source>
        <dbReference type="ARBA" id="ARBA00004651"/>
    </source>
</evidence>
<keyword evidence="4 6" id="KW-1133">Transmembrane helix</keyword>
<evidence type="ECO:0000256" key="2">
    <source>
        <dbReference type="ARBA" id="ARBA00022475"/>
    </source>
</evidence>
<evidence type="ECO:0000256" key="4">
    <source>
        <dbReference type="ARBA" id="ARBA00022989"/>
    </source>
</evidence>
<evidence type="ECO:0000256" key="3">
    <source>
        <dbReference type="ARBA" id="ARBA00022692"/>
    </source>
</evidence>
<keyword evidence="2" id="KW-1003">Cell membrane</keyword>
<evidence type="ECO:0000313" key="8">
    <source>
        <dbReference type="Proteomes" id="UP000198860"/>
    </source>
</evidence>
<keyword evidence="8" id="KW-1185">Reference proteome</keyword>
<evidence type="ECO:0000256" key="6">
    <source>
        <dbReference type="SAM" id="Phobius"/>
    </source>
</evidence>
<dbReference type="PANTHER" id="PTHR30249">
    <property type="entry name" value="PUTATIVE SEROTONIN TRANSPORTER"/>
    <property type="match status" value="1"/>
</dbReference>
<dbReference type="GO" id="GO:0005886">
    <property type="term" value="C:plasma membrane"/>
    <property type="evidence" value="ECO:0007669"/>
    <property type="project" value="UniProtKB-SubCell"/>
</dbReference>
<sequence length="229" mass="24427">MSSLLPASFIIILTILIYQGALFIYRRFRRIYTAPIILSTVTIIILLLLFGLSYDTYMLGGKWIDYLLGPAVVALAFPLYQYRDLLKRMLLPILVGTSVGAFIGVTSGLLLSKWAGFSELIIHSIVPKSVTTPVAMSIAESSGGVMPLAAVFVMIAGIGGVLIHPVVMRFSRLTHPLGKGVGMGSASHAIGTATSMERDPLEGSVSTIAMVLSAVLVSILAPGLTILFM</sequence>
<dbReference type="OrthoDB" id="9811701at2"/>
<dbReference type="RefSeq" id="WP_089650660.1">
    <property type="nucleotide sequence ID" value="NZ_FNIZ01000001.1"/>
</dbReference>
<organism evidence="7 8">
    <name type="scientific">Halobacillus aidingensis</name>
    <dbReference type="NCBI Taxonomy" id="240303"/>
    <lineage>
        <taxon>Bacteria</taxon>
        <taxon>Bacillati</taxon>
        <taxon>Bacillota</taxon>
        <taxon>Bacilli</taxon>
        <taxon>Bacillales</taxon>
        <taxon>Bacillaceae</taxon>
        <taxon>Halobacillus</taxon>
    </lineage>
</organism>
<dbReference type="PANTHER" id="PTHR30249:SF17">
    <property type="entry name" value="HOLIN-LIKE PROTEIN CIDB"/>
    <property type="match status" value="1"/>
</dbReference>
<feature type="transmembrane region" description="Helical" evidence="6">
    <location>
        <begin position="145"/>
        <end position="167"/>
    </location>
</feature>
<dbReference type="AlphaFoldDB" id="A0A1H0EKC8"/>
<feature type="transmembrane region" description="Helical" evidence="6">
    <location>
        <begin position="89"/>
        <end position="111"/>
    </location>
</feature>
<evidence type="ECO:0000256" key="5">
    <source>
        <dbReference type="ARBA" id="ARBA00023136"/>
    </source>
</evidence>
<evidence type="ECO:0000313" key="7">
    <source>
        <dbReference type="EMBL" id="SDN82790.1"/>
    </source>
</evidence>
<dbReference type="STRING" id="240303.SAMN05421677_101221"/>
<accession>A0A1H0EKC8</accession>
<keyword evidence="3 6" id="KW-0812">Transmembrane</keyword>
<proteinExistence type="predicted"/>